<dbReference type="InterPro" id="IPR020815">
    <property type="entry name" value="Ribosomal_bS6_CS"/>
</dbReference>
<name>A0A095X0I8_9FIRM</name>
<comment type="similarity">
    <text evidence="1 8">Belongs to the bacterial ribosomal protein bS6 family.</text>
</comment>
<organism evidence="9 10">
    <name type="scientific">Anaerococcus lactolyticus S7-1-13</name>
    <dbReference type="NCBI Taxonomy" id="1284686"/>
    <lineage>
        <taxon>Bacteria</taxon>
        <taxon>Bacillati</taxon>
        <taxon>Bacillota</taxon>
        <taxon>Tissierellia</taxon>
        <taxon>Tissierellales</taxon>
        <taxon>Peptoniphilaceae</taxon>
        <taxon>Anaerococcus</taxon>
    </lineage>
</organism>
<dbReference type="PANTHER" id="PTHR21011">
    <property type="entry name" value="MITOCHONDRIAL 28S RIBOSOMAL PROTEIN S6"/>
    <property type="match status" value="1"/>
</dbReference>
<dbReference type="OrthoDB" id="9812702at2"/>
<dbReference type="InterPro" id="IPR020814">
    <property type="entry name" value="Ribosomal_S6_plastid/chlpt"/>
</dbReference>
<reference evidence="9 10" key="1">
    <citation type="submission" date="2014-07" db="EMBL/GenBank/DDBJ databases">
        <authorList>
            <person name="McCorrison J."/>
            <person name="Sanka R."/>
            <person name="Torralba M."/>
            <person name="Gillis M."/>
            <person name="Haft D.H."/>
            <person name="Methe B."/>
            <person name="Sutton G."/>
            <person name="Nelson K.E."/>
        </authorList>
    </citation>
    <scope>NUCLEOTIDE SEQUENCE [LARGE SCALE GENOMIC DNA]</scope>
    <source>
        <strain evidence="9 10">S7-1-13</strain>
    </source>
</reference>
<evidence type="ECO:0000256" key="5">
    <source>
        <dbReference type="ARBA" id="ARBA00023274"/>
    </source>
</evidence>
<dbReference type="GO" id="GO:0003735">
    <property type="term" value="F:structural constituent of ribosome"/>
    <property type="evidence" value="ECO:0007669"/>
    <property type="project" value="InterPro"/>
</dbReference>
<evidence type="ECO:0000256" key="8">
    <source>
        <dbReference type="HAMAP-Rule" id="MF_00360"/>
    </source>
</evidence>
<dbReference type="HAMAP" id="MF_00360">
    <property type="entry name" value="Ribosomal_bS6"/>
    <property type="match status" value="1"/>
</dbReference>
<dbReference type="Gene3D" id="3.30.70.60">
    <property type="match status" value="1"/>
</dbReference>
<comment type="function">
    <text evidence="6 8">Binds together with bS18 to 16S ribosomal RNA.</text>
</comment>
<evidence type="ECO:0000256" key="6">
    <source>
        <dbReference type="ARBA" id="ARBA00035104"/>
    </source>
</evidence>
<keyword evidence="5 8" id="KW-0687">Ribonucleoprotein</keyword>
<dbReference type="GO" id="GO:0070181">
    <property type="term" value="F:small ribosomal subunit rRNA binding"/>
    <property type="evidence" value="ECO:0007669"/>
    <property type="project" value="TreeGrafter"/>
</dbReference>
<dbReference type="AlphaFoldDB" id="A0A095X0I8"/>
<sequence>MNNYEAVLIFKTELADADRNALLDRFKGHIEENGEVVSVDDWGKRRLAYEIADLKEGYYYIVDFKSDPDHIKEFERRLRLSDFVLRYMVIRKED</sequence>
<comment type="caution">
    <text evidence="9">The sequence shown here is derived from an EMBL/GenBank/DDBJ whole genome shotgun (WGS) entry which is preliminary data.</text>
</comment>
<dbReference type="NCBIfam" id="TIGR00166">
    <property type="entry name" value="S6"/>
    <property type="match status" value="1"/>
</dbReference>
<dbReference type="InterPro" id="IPR000529">
    <property type="entry name" value="Ribosomal_bS6"/>
</dbReference>
<protein>
    <recommendedName>
        <fullName evidence="7 8">Small ribosomal subunit protein bS6</fullName>
    </recommendedName>
</protein>
<proteinExistence type="inferred from homology"/>
<keyword evidence="2 8" id="KW-0699">rRNA-binding</keyword>
<dbReference type="EMBL" id="JRMW01000040">
    <property type="protein sequence ID" value="KGF03318.1"/>
    <property type="molecule type" value="Genomic_DNA"/>
</dbReference>
<dbReference type="CDD" id="cd00473">
    <property type="entry name" value="bS6"/>
    <property type="match status" value="1"/>
</dbReference>
<dbReference type="Pfam" id="PF01250">
    <property type="entry name" value="Ribosomal_S6"/>
    <property type="match status" value="1"/>
</dbReference>
<evidence type="ECO:0000256" key="2">
    <source>
        <dbReference type="ARBA" id="ARBA00022730"/>
    </source>
</evidence>
<evidence type="ECO:0000256" key="1">
    <source>
        <dbReference type="ARBA" id="ARBA00009512"/>
    </source>
</evidence>
<keyword evidence="3 8" id="KW-0694">RNA-binding</keyword>
<dbReference type="eggNOG" id="COG0360">
    <property type="taxonomic scope" value="Bacteria"/>
</dbReference>
<dbReference type="RefSeq" id="WP_004828337.1">
    <property type="nucleotide sequence ID" value="NZ_JRMW01000040.1"/>
</dbReference>
<evidence type="ECO:0000256" key="4">
    <source>
        <dbReference type="ARBA" id="ARBA00022980"/>
    </source>
</evidence>
<evidence type="ECO:0000256" key="7">
    <source>
        <dbReference type="ARBA" id="ARBA00035294"/>
    </source>
</evidence>
<evidence type="ECO:0000313" key="10">
    <source>
        <dbReference type="Proteomes" id="UP000029579"/>
    </source>
</evidence>
<dbReference type="GO" id="GO:0006412">
    <property type="term" value="P:translation"/>
    <property type="evidence" value="ECO:0007669"/>
    <property type="project" value="UniProtKB-UniRule"/>
</dbReference>
<dbReference type="Proteomes" id="UP000029579">
    <property type="component" value="Unassembled WGS sequence"/>
</dbReference>
<dbReference type="PANTHER" id="PTHR21011:SF1">
    <property type="entry name" value="SMALL RIBOSOMAL SUBUNIT PROTEIN BS6M"/>
    <property type="match status" value="1"/>
</dbReference>
<evidence type="ECO:0000256" key="3">
    <source>
        <dbReference type="ARBA" id="ARBA00022884"/>
    </source>
</evidence>
<dbReference type="PROSITE" id="PS01048">
    <property type="entry name" value="RIBOSOMAL_S6"/>
    <property type="match status" value="1"/>
</dbReference>
<evidence type="ECO:0000313" key="9">
    <source>
        <dbReference type="EMBL" id="KGF03318.1"/>
    </source>
</evidence>
<accession>A0A095X0I8</accession>
<dbReference type="GO" id="GO:0005737">
    <property type="term" value="C:cytoplasm"/>
    <property type="evidence" value="ECO:0007669"/>
    <property type="project" value="UniProtKB-ARBA"/>
</dbReference>
<dbReference type="InterPro" id="IPR035980">
    <property type="entry name" value="Ribosomal_bS6_sf"/>
</dbReference>
<dbReference type="SUPFAM" id="SSF54995">
    <property type="entry name" value="Ribosomal protein S6"/>
    <property type="match status" value="1"/>
</dbReference>
<dbReference type="InterPro" id="IPR014717">
    <property type="entry name" value="Transl_elong_EF1B/ribsomal_bS6"/>
</dbReference>
<dbReference type="GO" id="GO:0005840">
    <property type="term" value="C:ribosome"/>
    <property type="evidence" value="ECO:0007669"/>
    <property type="project" value="UniProtKB-KW"/>
</dbReference>
<dbReference type="GO" id="GO:1990904">
    <property type="term" value="C:ribonucleoprotein complex"/>
    <property type="evidence" value="ECO:0007669"/>
    <property type="project" value="UniProtKB-KW"/>
</dbReference>
<gene>
    <name evidence="8" type="primary">rpsF</name>
    <name evidence="9" type="ORF">HMPREF1630_07685</name>
</gene>
<keyword evidence="4 8" id="KW-0689">Ribosomal protein</keyword>